<name>A0ABV7T5B1_9GAMM</name>
<dbReference type="RefSeq" id="WP_386362610.1">
    <property type="nucleotide sequence ID" value="NZ_JBHRXZ010000016.1"/>
</dbReference>
<comment type="caution">
    <text evidence="2">The sequence shown here is derived from an EMBL/GenBank/DDBJ whole genome shotgun (WGS) entry which is preliminary data.</text>
</comment>
<keyword evidence="3" id="KW-1185">Reference proteome</keyword>
<keyword evidence="2" id="KW-0808">Transferase</keyword>
<dbReference type="InterPro" id="IPR000836">
    <property type="entry name" value="PRTase_dom"/>
</dbReference>
<dbReference type="InterPro" id="IPR029057">
    <property type="entry name" value="PRTase-like"/>
</dbReference>
<protein>
    <submittedName>
        <fullName evidence="2">Phosphoribosyltransferase</fullName>
    </submittedName>
</protein>
<evidence type="ECO:0000313" key="2">
    <source>
        <dbReference type="EMBL" id="MFC3607451.1"/>
    </source>
</evidence>
<dbReference type="SUPFAM" id="SSF53271">
    <property type="entry name" value="PRTase-like"/>
    <property type="match status" value="1"/>
</dbReference>
<evidence type="ECO:0000259" key="1">
    <source>
        <dbReference type="Pfam" id="PF00156"/>
    </source>
</evidence>
<evidence type="ECO:0000313" key="3">
    <source>
        <dbReference type="Proteomes" id="UP001595630"/>
    </source>
</evidence>
<dbReference type="Gene3D" id="3.40.50.2020">
    <property type="match status" value="1"/>
</dbReference>
<feature type="domain" description="Phosphoribosyltransferase" evidence="1">
    <location>
        <begin position="24"/>
        <end position="194"/>
    </location>
</feature>
<gene>
    <name evidence="2" type="ORF">ACFOMF_06640</name>
</gene>
<dbReference type="Proteomes" id="UP001595630">
    <property type="component" value="Unassembled WGS sequence"/>
</dbReference>
<dbReference type="EMBL" id="JBHRXZ010000016">
    <property type="protein sequence ID" value="MFC3607451.1"/>
    <property type="molecule type" value="Genomic_DNA"/>
</dbReference>
<proteinExistence type="predicted"/>
<accession>A0ABV7T5B1</accession>
<dbReference type="Pfam" id="PF00156">
    <property type="entry name" value="Pribosyltran"/>
    <property type="match status" value="1"/>
</dbReference>
<dbReference type="CDD" id="cd06223">
    <property type="entry name" value="PRTases_typeI"/>
    <property type="match status" value="1"/>
</dbReference>
<keyword evidence="2" id="KW-0328">Glycosyltransferase</keyword>
<reference evidence="3" key="1">
    <citation type="journal article" date="2019" name="Int. J. Syst. Evol. Microbiol.">
        <title>The Global Catalogue of Microorganisms (GCM) 10K type strain sequencing project: providing services to taxonomists for standard genome sequencing and annotation.</title>
        <authorList>
            <consortium name="The Broad Institute Genomics Platform"/>
            <consortium name="The Broad Institute Genome Sequencing Center for Infectious Disease"/>
            <person name="Wu L."/>
            <person name="Ma J."/>
        </authorList>
    </citation>
    <scope>NUCLEOTIDE SEQUENCE [LARGE SCALE GENOMIC DNA]</scope>
    <source>
        <strain evidence="3">KCTC 42447</strain>
    </source>
</reference>
<organism evidence="2 3">
    <name type="scientific">Stutzerimonas tarimensis</name>
    <dbReference type="NCBI Taxonomy" id="1507735"/>
    <lineage>
        <taxon>Bacteria</taxon>
        <taxon>Pseudomonadati</taxon>
        <taxon>Pseudomonadota</taxon>
        <taxon>Gammaproteobacteria</taxon>
        <taxon>Pseudomonadales</taxon>
        <taxon>Pseudomonadaceae</taxon>
        <taxon>Stutzerimonas</taxon>
    </lineage>
</organism>
<dbReference type="Gene3D" id="3.30.1310.20">
    <property type="entry name" value="PRTase-like"/>
    <property type="match status" value="1"/>
</dbReference>
<sequence>MPPIAHPYLFEDRCHAGRELAEALKHLAVEEPLVLALPRGGVPVAYEIAAALEARLDIALVRKIGAPHNEEMALGAVIDGADPQWVVNSELVRQLSLPSGWFEEEKARQLLELERRRKCYCGDREPPRVVGRCVILVDDGVATGASMRAVLKGLHKAGAARLVTAVPVGARDAIAALRDEVDEMVCLAMPEPFIGVGCHYRDFSQTPDDEVVRLLERAAASGSRQSSRHAG</sequence>
<dbReference type="GO" id="GO:0016757">
    <property type="term" value="F:glycosyltransferase activity"/>
    <property type="evidence" value="ECO:0007669"/>
    <property type="project" value="UniProtKB-KW"/>
</dbReference>